<dbReference type="EMBL" id="CH476618">
    <property type="protein sequence ID" value="EEP81997.1"/>
    <property type="molecule type" value="Genomic_DNA"/>
</dbReference>
<proteinExistence type="predicted"/>
<gene>
    <name evidence="2" type="ORF">UREG_06862</name>
</gene>
<dbReference type="GeneID" id="8437390"/>
<dbReference type="eggNOG" id="ENOG502SX1S">
    <property type="taxonomic scope" value="Eukaryota"/>
</dbReference>
<accession>C4JWC0</accession>
<evidence type="ECO:0000313" key="3">
    <source>
        <dbReference type="Proteomes" id="UP000002058"/>
    </source>
</evidence>
<feature type="compositionally biased region" description="Pro residues" evidence="1">
    <location>
        <begin position="65"/>
        <end position="83"/>
    </location>
</feature>
<dbReference type="InParanoid" id="C4JWC0"/>
<protein>
    <submittedName>
        <fullName evidence="2">Uncharacterized protein</fullName>
    </submittedName>
</protein>
<feature type="region of interest" description="Disordered" evidence="1">
    <location>
        <begin position="65"/>
        <end position="109"/>
    </location>
</feature>
<dbReference type="VEuPathDB" id="FungiDB:UREG_06862"/>
<dbReference type="OrthoDB" id="10057496at2759"/>
<dbReference type="Proteomes" id="UP000002058">
    <property type="component" value="Unassembled WGS sequence"/>
</dbReference>
<dbReference type="HOGENOM" id="CLU_065221_0_0_1"/>
<dbReference type="AlphaFoldDB" id="C4JWC0"/>
<dbReference type="OMA" id="FQWRSYR"/>
<sequence>MADMRYFSMNGEVPFGGMPPVYIMAASQQGLPPGTPAPGPPQLIPIFPRPDLGIIPGWQPWQEPPGVIPPPYSAPPPPPPPARPVASASSSAAPPLPPGGNIPGTKQPLVTASGQGYIFPKNHTTLHIIESNFPPWDKPGGTFFWRSVLAPPTLTLKELIEQVAPETGPKGEKATSRGITECLESGDGVWLKASEFWIGEKGDNDAMKKKVGQALAKVGWDEGRGTTSRPVWLAVAVVY</sequence>
<name>C4JWC0_UNCRE</name>
<keyword evidence="3" id="KW-1185">Reference proteome</keyword>
<evidence type="ECO:0000313" key="2">
    <source>
        <dbReference type="EMBL" id="EEP81997.1"/>
    </source>
</evidence>
<dbReference type="RefSeq" id="XP_002583895.1">
    <property type="nucleotide sequence ID" value="XM_002583849.1"/>
</dbReference>
<evidence type="ECO:0000256" key="1">
    <source>
        <dbReference type="SAM" id="MobiDB-lite"/>
    </source>
</evidence>
<reference evidence="3" key="1">
    <citation type="journal article" date="2009" name="Genome Res.">
        <title>Comparative genomic analyses of the human fungal pathogens Coccidioides and their relatives.</title>
        <authorList>
            <person name="Sharpton T.J."/>
            <person name="Stajich J.E."/>
            <person name="Rounsley S.D."/>
            <person name="Gardner M.J."/>
            <person name="Wortman J.R."/>
            <person name="Jordar V.S."/>
            <person name="Maiti R."/>
            <person name="Kodira C.D."/>
            <person name="Neafsey D.E."/>
            <person name="Zeng Q."/>
            <person name="Hung C.-Y."/>
            <person name="McMahan C."/>
            <person name="Muszewska A."/>
            <person name="Grynberg M."/>
            <person name="Mandel M.A."/>
            <person name="Kellner E.M."/>
            <person name="Barker B.M."/>
            <person name="Galgiani J.N."/>
            <person name="Orbach M.J."/>
            <person name="Kirkland T.N."/>
            <person name="Cole G.T."/>
            <person name="Henn M.R."/>
            <person name="Birren B.W."/>
            <person name="Taylor J.W."/>
        </authorList>
    </citation>
    <scope>NUCLEOTIDE SEQUENCE [LARGE SCALE GENOMIC DNA]</scope>
    <source>
        <strain evidence="3">UAMH 1704</strain>
    </source>
</reference>
<feature type="compositionally biased region" description="Low complexity" evidence="1">
    <location>
        <begin position="84"/>
        <end position="93"/>
    </location>
</feature>
<dbReference type="KEGG" id="ure:UREG_06862"/>
<organism evidence="2 3">
    <name type="scientific">Uncinocarpus reesii (strain UAMH 1704)</name>
    <dbReference type="NCBI Taxonomy" id="336963"/>
    <lineage>
        <taxon>Eukaryota</taxon>
        <taxon>Fungi</taxon>
        <taxon>Dikarya</taxon>
        <taxon>Ascomycota</taxon>
        <taxon>Pezizomycotina</taxon>
        <taxon>Eurotiomycetes</taxon>
        <taxon>Eurotiomycetidae</taxon>
        <taxon>Onygenales</taxon>
        <taxon>Onygenaceae</taxon>
        <taxon>Uncinocarpus</taxon>
    </lineage>
</organism>